<proteinExistence type="predicted"/>
<comment type="caution">
    <text evidence="1">The sequence shown here is derived from an EMBL/GenBank/DDBJ whole genome shotgun (WGS) entry which is preliminary data.</text>
</comment>
<evidence type="ECO:0000313" key="2">
    <source>
        <dbReference type="Proteomes" id="UP000295351"/>
    </source>
</evidence>
<dbReference type="Proteomes" id="UP000295351">
    <property type="component" value="Unassembled WGS sequence"/>
</dbReference>
<evidence type="ECO:0000313" key="1">
    <source>
        <dbReference type="EMBL" id="TCN47494.1"/>
    </source>
</evidence>
<reference evidence="1 2" key="1">
    <citation type="submission" date="2019-03" db="EMBL/GenBank/DDBJ databases">
        <title>Genomic Encyclopedia of Type Strains, Phase IV (KMG-IV): sequencing the most valuable type-strain genomes for metagenomic binning, comparative biology and taxonomic classification.</title>
        <authorList>
            <person name="Goeker M."/>
        </authorList>
    </citation>
    <scope>NUCLEOTIDE SEQUENCE [LARGE SCALE GENOMIC DNA]</scope>
    <source>
        <strain evidence="1 2">DSM 18401</strain>
    </source>
</reference>
<keyword evidence="2" id="KW-1185">Reference proteome</keyword>
<sequence length="134" mass="14873">MLIRIQSKDGRVTYEEKTLTNELSFQLDKTAEWRARKAERHQEDPRNADAVARLKALSGQSGTSDAFAVIEDMETDVDNPHYDGLSEARSGVLASIGFSFLPETVDEVAVAIVRALREYPSVEDMARVASKRSA</sequence>
<accession>A0A4R2D632</accession>
<organism evidence="1 2">
    <name type="scientific">Shinella granuli</name>
    <dbReference type="NCBI Taxonomy" id="323621"/>
    <lineage>
        <taxon>Bacteria</taxon>
        <taxon>Pseudomonadati</taxon>
        <taxon>Pseudomonadota</taxon>
        <taxon>Alphaproteobacteria</taxon>
        <taxon>Hyphomicrobiales</taxon>
        <taxon>Rhizobiaceae</taxon>
        <taxon>Shinella</taxon>
    </lineage>
</organism>
<dbReference type="EMBL" id="SLVX01000002">
    <property type="protein sequence ID" value="TCN47494.1"/>
    <property type="molecule type" value="Genomic_DNA"/>
</dbReference>
<name>A0A4R2D632_SHIGR</name>
<dbReference type="AlphaFoldDB" id="A0A4R2D632"/>
<gene>
    <name evidence="1" type="ORF">EV665_10212</name>
</gene>
<protein>
    <submittedName>
        <fullName evidence="1">Uncharacterized protein</fullName>
    </submittedName>
</protein>